<dbReference type="EMBL" id="WBVO01000008">
    <property type="protein sequence ID" value="KAB2808716.1"/>
    <property type="molecule type" value="Genomic_DNA"/>
</dbReference>
<organism evidence="1 2">
    <name type="scientific">Phaeocystidibacter luteus</name>
    <dbReference type="NCBI Taxonomy" id="911197"/>
    <lineage>
        <taxon>Bacteria</taxon>
        <taxon>Pseudomonadati</taxon>
        <taxon>Bacteroidota</taxon>
        <taxon>Flavobacteriia</taxon>
        <taxon>Flavobacteriales</taxon>
        <taxon>Phaeocystidibacteraceae</taxon>
        <taxon>Phaeocystidibacter</taxon>
    </lineage>
</organism>
<gene>
    <name evidence="1" type="ORF">F8C67_10540</name>
</gene>
<accession>A0A6N6REX1</accession>
<evidence type="ECO:0000313" key="2">
    <source>
        <dbReference type="Proteomes" id="UP000468650"/>
    </source>
</evidence>
<dbReference type="InterPro" id="IPR032286">
    <property type="entry name" value="DUF4837"/>
</dbReference>
<keyword evidence="2" id="KW-1185">Reference proteome</keyword>
<proteinExistence type="predicted"/>
<dbReference type="PROSITE" id="PS51257">
    <property type="entry name" value="PROKAR_LIPOPROTEIN"/>
    <property type="match status" value="1"/>
</dbReference>
<reference evidence="1 2" key="1">
    <citation type="submission" date="2019-09" db="EMBL/GenBank/DDBJ databases">
        <title>Genomes of family Cryomorphaceae.</title>
        <authorList>
            <person name="Bowman J.P."/>
        </authorList>
    </citation>
    <scope>NUCLEOTIDE SEQUENCE [LARGE SCALE GENOMIC DNA]</scope>
    <source>
        <strain evidence="1 2">LMG 25704</strain>
    </source>
</reference>
<sequence length="325" mass="36859">MRKIFALLVSVVLFSACSSDKDPRVILRDSKGTHNEMMLVMDDELWEGQFGSLIRDRLASPVAGLPQPEPRFLLFQVDHKAFGDLFETYKSIVMFHVNPDTTAQMFTVRDQWAQPQLIVSFVAPTKLELAQLFNEKEPELAELFEKHDMSVLRRRVRRTAKNALPEALNELGIESMILPDNLTLTQDKPNLKIFYAVNAHTNQAMFFYTRPIDDNVSPGADIIAVRDSILKHNFEGPSEGSYPGTEMRIPPSLTTTTIDGNLAFELRGLWRTYGDFMGGPFLSYSIYDEENGVIVTADAFIFGPDSKKNKLMMEMEVVLRSIKLK</sequence>
<protein>
    <submittedName>
        <fullName evidence="1">DUF4837 family protein</fullName>
    </submittedName>
</protein>
<dbReference type="RefSeq" id="WP_151667811.1">
    <property type="nucleotide sequence ID" value="NZ_WBVO01000008.1"/>
</dbReference>
<dbReference type="AlphaFoldDB" id="A0A6N6REX1"/>
<name>A0A6N6REX1_9FLAO</name>
<dbReference type="OrthoDB" id="1115230at2"/>
<comment type="caution">
    <text evidence="1">The sequence shown here is derived from an EMBL/GenBank/DDBJ whole genome shotgun (WGS) entry which is preliminary data.</text>
</comment>
<evidence type="ECO:0000313" key="1">
    <source>
        <dbReference type="EMBL" id="KAB2808716.1"/>
    </source>
</evidence>
<dbReference type="Proteomes" id="UP000468650">
    <property type="component" value="Unassembled WGS sequence"/>
</dbReference>
<dbReference type="Pfam" id="PF16125">
    <property type="entry name" value="DUF4837"/>
    <property type="match status" value="1"/>
</dbReference>